<dbReference type="EMBL" id="PFRH01000010">
    <property type="protein sequence ID" value="PJC52931.1"/>
    <property type="molecule type" value="Genomic_DNA"/>
</dbReference>
<accession>A0A2M8FB39</accession>
<protein>
    <submittedName>
        <fullName evidence="1">Uncharacterized protein</fullName>
    </submittedName>
</protein>
<dbReference type="AlphaFoldDB" id="A0A2M8FB39"/>
<evidence type="ECO:0000313" key="1">
    <source>
        <dbReference type="EMBL" id="PJC52931.1"/>
    </source>
</evidence>
<organism evidence="1 2">
    <name type="scientific">Candidatus Magasanikbacteria bacterium CG_4_9_14_0_2_um_filter_42_11</name>
    <dbReference type="NCBI Taxonomy" id="1974643"/>
    <lineage>
        <taxon>Bacteria</taxon>
        <taxon>Candidatus Magasanikiibacteriota</taxon>
    </lineage>
</organism>
<reference evidence="2" key="1">
    <citation type="submission" date="2017-09" db="EMBL/GenBank/DDBJ databases">
        <title>Depth-based differentiation of microbial function through sediment-hosted aquifers and enrichment of novel symbionts in the deep terrestrial subsurface.</title>
        <authorList>
            <person name="Probst A.J."/>
            <person name="Ladd B."/>
            <person name="Jarett J.K."/>
            <person name="Geller-Mcgrath D.E."/>
            <person name="Sieber C.M.K."/>
            <person name="Emerson J.B."/>
            <person name="Anantharaman K."/>
            <person name="Thomas B.C."/>
            <person name="Malmstrom R."/>
            <person name="Stieglmeier M."/>
            <person name="Klingl A."/>
            <person name="Woyke T."/>
            <person name="Ryan C.M."/>
            <person name="Banfield J.F."/>
        </authorList>
    </citation>
    <scope>NUCLEOTIDE SEQUENCE [LARGE SCALE GENOMIC DNA]</scope>
</reference>
<sequence>MFDGQVFDITNFVDLSVMLKLDKKVIIRELHRRKDLYRWPQCGLECAFDFIEEAKGRIFFEVYSRNKKKVIDAKNVLEQLGYQDFISESYHQII</sequence>
<dbReference type="Proteomes" id="UP000231456">
    <property type="component" value="Unassembled WGS sequence"/>
</dbReference>
<proteinExistence type="predicted"/>
<comment type="caution">
    <text evidence="1">The sequence shown here is derived from an EMBL/GenBank/DDBJ whole genome shotgun (WGS) entry which is preliminary data.</text>
</comment>
<evidence type="ECO:0000313" key="2">
    <source>
        <dbReference type="Proteomes" id="UP000231456"/>
    </source>
</evidence>
<name>A0A2M8FB39_9BACT</name>
<gene>
    <name evidence="1" type="ORF">CO030_00290</name>
</gene>